<feature type="compositionally biased region" description="Basic and acidic residues" evidence="1">
    <location>
        <begin position="70"/>
        <end position="95"/>
    </location>
</feature>
<accession>A0A195FDV2</accession>
<dbReference type="Pfam" id="PF23085">
    <property type="entry name" value="RRM_PARP14_3"/>
    <property type="match status" value="1"/>
</dbReference>
<keyword evidence="3" id="KW-1185">Reference proteome</keyword>
<dbReference type="EMBL" id="KQ981656">
    <property type="protein sequence ID" value="KYN38583.1"/>
    <property type="molecule type" value="Genomic_DNA"/>
</dbReference>
<evidence type="ECO:0000313" key="3">
    <source>
        <dbReference type="Proteomes" id="UP000078541"/>
    </source>
</evidence>
<dbReference type="Proteomes" id="UP000078541">
    <property type="component" value="Unassembled WGS sequence"/>
</dbReference>
<gene>
    <name evidence="2" type="ORF">ALC56_07066</name>
</gene>
<evidence type="ECO:0000313" key="2">
    <source>
        <dbReference type="EMBL" id="KYN38583.1"/>
    </source>
</evidence>
<feature type="region of interest" description="Disordered" evidence="1">
    <location>
        <begin position="70"/>
        <end position="97"/>
    </location>
</feature>
<evidence type="ECO:0000256" key="1">
    <source>
        <dbReference type="SAM" id="MobiDB-lite"/>
    </source>
</evidence>
<organism evidence="2 3">
    <name type="scientific">Trachymyrmex septentrionalis</name>
    <dbReference type="NCBI Taxonomy" id="34720"/>
    <lineage>
        <taxon>Eukaryota</taxon>
        <taxon>Metazoa</taxon>
        <taxon>Ecdysozoa</taxon>
        <taxon>Arthropoda</taxon>
        <taxon>Hexapoda</taxon>
        <taxon>Insecta</taxon>
        <taxon>Pterygota</taxon>
        <taxon>Neoptera</taxon>
        <taxon>Endopterygota</taxon>
        <taxon>Hymenoptera</taxon>
        <taxon>Apocrita</taxon>
        <taxon>Aculeata</taxon>
        <taxon>Formicoidea</taxon>
        <taxon>Formicidae</taxon>
        <taxon>Myrmicinae</taxon>
        <taxon>Trachymyrmex</taxon>
    </lineage>
</organism>
<name>A0A195FDV2_9HYME</name>
<dbReference type="AlphaFoldDB" id="A0A195FDV2"/>
<reference evidence="2 3" key="1">
    <citation type="submission" date="2016-03" db="EMBL/GenBank/DDBJ databases">
        <title>Trachymyrmex septentrionalis WGS genome.</title>
        <authorList>
            <person name="Nygaard S."/>
            <person name="Hu H."/>
            <person name="Boomsma J."/>
            <person name="Zhang G."/>
        </authorList>
    </citation>
    <scope>NUCLEOTIDE SEQUENCE [LARGE SCALE GENOMIC DNA]</scope>
    <source>
        <strain evidence="2">Tsep2-gDNA-1</strain>
        <tissue evidence="2">Whole body</tissue>
    </source>
</reference>
<proteinExistence type="predicted"/>
<protein>
    <submittedName>
        <fullName evidence="2">Uncharacterized protein</fullName>
    </submittedName>
</protein>
<feature type="region of interest" description="Disordered" evidence="1">
    <location>
        <begin position="1"/>
        <end position="47"/>
    </location>
</feature>
<sequence>MTSNNHGKSPFTESVIPGRVDRGRTRKSAISRGVNLTPDTMRRYSPTGKRTITNVSRTRGFFLGWTSVERGERKRGREKEREREREREREGKRESSNVTRINAETAVALVTFQRAVVVNSVLKREHRTQQEMSEMRMNVQDIRVDDGTSQISGGLQKYFRYFILYSLVH</sequence>